<comment type="caution">
    <text evidence="1">The sequence shown here is derived from an EMBL/GenBank/DDBJ whole genome shotgun (WGS) entry which is preliminary data.</text>
</comment>
<dbReference type="OrthoDB" id="2327339at2759"/>
<dbReference type="EMBL" id="QKYT01000358">
    <property type="protein sequence ID" value="RIA86527.1"/>
    <property type="molecule type" value="Genomic_DNA"/>
</dbReference>
<gene>
    <name evidence="1" type="ORF">C1645_779485</name>
</gene>
<dbReference type="InterPro" id="IPR032675">
    <property type="entry name" value="LRR_dom_sf"/>
</dbReference>
<reference evidence="1 2" key="1">
    <citation type="submission" date="2018-06" db="EMBL/GenBank/DDBJ databases">
        <title>Comparative genomics reveals the genomic features of Rhizophagus irregularis, R. cerebriforme, R. diaphanum and Gigaspora rosea, and their symbiotic lifestyle signature.</title>
        <authorList>
            <person name="Morin E."/>
            <person name="San Clemente H."/>
            <person name="Chen E.C.H."/>
            <person name="De La Providencia I."/>
            <person name="Hainaut M."/>
            <person name="Kuo A."/>
            <person name="Kohler A."/>
            <person name="Murat C."/>
            <person name="Tang N."/>
            <person name="Roy S."/>
            <person name="Loubradou J."/>
            <person name="Henrissat B."/>
            <person name="Grigoriev I.V."/>
            <person name="Corradi N."/>
            <person name="Roux C."/>
            <person name="Martin F.M."/>
        </authorList>
    </citation>
    <scope>NUCLEOTIDE SEQUENCE [LARGE SCALE GENOMIC DNA]</scope>
    <source>
        <strain evidence="1 2">DAOM 227022</strain>
    </source>
</reference>
<name>A0A397SRG1_9GLOM</name>
<evidence type="ECO:0008006" key="3">
    <source>
        <dbReference type="Google" id="ProtNLM"/>
    </source>
</evidence>
<protein>
    <recommendedName>
        <fullName evidence="3">F-box domain-containing protein</fullName>
    </recommendedName>
</protein>
<dbReference type="AlphaFoldDB" id="A0A397SRG1"/>
<dbReference type="Proteomes" id="UP000265703">
    <property type="component" value="Unassembled WGS sequence"/>
</dbReference>
<organism evidence="1 2">
    <name type="scientific">Glomus cerebriforme</name>
    <dbReference type="NCBI Taxonomy" id="658196"/>
    <lineage>
        <taxon>Eukaryota</taxon>
        <taxon>Fungi</taxon>
        <taxon>Fungi incertae sedis</taxon>
        <taxon>Mucoromycota</taxon>
        <taxon>Glomeromycotina</taxon>
        <taxon>Glomeromycetes</taxon>
        <taxon>Glomerales</taxon>
        <taxon>Glomeraceae</taxon>
        <taxon>Glomus</taxon>
    </lineage>
</organism>
<dbReference type="SUPFAM" id="SSF52047">
    <property type="entry name" value="RNI-like"/>
    <property type="match status" value="1"/>
</dbReference>
<accession>A0A397SRG1</accession>
<evidence type="ECO:0000313" key="2">
    <source>
        <dbReference type="Proteomes" id="UP000265703"/>
    </source>
</evidence>
<sequence length="401" mass="46804">MFLNLNIVLENGYLLNLFDLILPLLNVKSKGEKIPRILMSELLYLFLKNSSKIDTLYVSDFDKNFSFILKIADEEPEARKCLQNLQHLRISTHQPISTSLTRLSELSHNIEHLEIENCNVNSFELKKLINVQRNLKGLTVEFVVNQPYQIQDSDNVLSELSTKAKSITRIEIRDAADIFIIFNSFVNLIELIINNTDKCDLQKWKHLSKVESLKKLKKLVVNNKKGPVYFNIISDFIDKSSCNLDQIAISSIKPQDPDHVGNLIKSISKNCSNLSVFKGLISKDHINEFSHLLQNCNNLKYLHIYPVRTSWEKEIYKFDDLLQQLIKYLPFNLKKLFLENGWLISEIDLFKTFVEGRKSLDLSLISFHAYRSITYEYQELGDICENYKENGYLLDYHFYFK</sequence>
<evidence type="ECO:0000313" key="1">
    <source>
        <dbReference type="EMBL" id="RIA86527.1"/>
    </source>
</evidence>
<dbReference type="Gene3D" id="3.80.10.10">
    <property type="entry name" value="Ribonuclease Inhibitor"/>
    <property type="match status" value="2"/>
</dbReference>
<proteinExistence type="predicted"/>
<keyword evidence="2" id="KW-1185">Reference proteome</keyword>